<proteinExistence type="predicted"/>
<dbReference type="PANTHER" id="PTHR30160:SF1">
    <property type="entry name" value="LIPOPOLYSACCHARIDE 1,2-N-ACETYLGLUCOSAMINETRANSFERASE-RELATED"/>
    <property type="match status" value="1"/>
</dbReference>
<dbReference type="InterPro" id="IPR002201">
    <property type="entry name" value="Glyco_trans_9"/>
</dbReference>
<dbReference type="AlphaFoldDB" id="A0A5Y7HKY5"/>
<dbReference type="InterPro" id="IPR051199">
    <property type="entry name" value="LPS_LOS_Heptosyltrfase"/>
</dbReference>
<dbReference type="GO" id="GO:0009244">
    <property type="term" value="P:lipopolysaccharide core region biosynthetic process"/>
    <property type="evidence" value="ECO:0007669"/>
    <property type="project" value="TreeGrafter"/>
</dbReference>
<evidence type="ECO:0000256" key="1">
    <source>
        <dbReference type="ARBA" id="ARBA00022676"/>
    </source>
</evidence>
<reference evidence="4" key="2">
    <citation type="submission" date="2019-09" db="EMBL/GenBank/DDBJ databases">
        <authorList>
            <consortium name="NARMS: The National Antimicrobial Resistance Monitoring System"/>
        </authorList>
    </citation>
    <scope>NUCLEOTIDE SEQUENCE</scope>
    <source>
        <strain evidence="4">FSIS11924226</strain>
    </source>
</reference>
<dbReference type="SUPFAM" id="SSF53756">
    <property type="entry name" value="UDP-Glycosyltransferase/glycogen phosphorylase"/>
    <property type="match status" value="1"/>
</dbReference>
<gene>
    <name evidence="3" type="ORF">F1578_08715</name>
    <name evidence="4" type="ORF">F7N62_02970</name>
    <name evidence="5" type="ORF">QQI97_001899</name>
</gene>
<reference evidence="3" key="1">
    <citation type="submission" date="2019-09" db="EMBL/GenBank/DDBJ databases">
        <authorList>
            <consortium name="PulseNet: The National Subtyping Network for Foodborne Disease Surveillance"/>
            <person name="Tarr C.L."/>
            <person name="Trees E."/>
            <person name="Katz L.S."/>
            <person name="Carleton-Romer H.A."/>
            <person name="Stroika S."/>
            <person name="Kucerova Z."/>
            <person name="Roache K.F."/>
            <person name="Sabol A.L."/>
            <person name="Besser J."/>
            <person name="Gerner-Smidt P."/>
        </authorList>
    </citation>
    <scope>NUCLEOTIDE SEQUENCE</scope>
    <source>
        <strain evidence="3">PNUSAC011560</strain>
    </source>
</reference>
<comment type="caution">
    <text evidence="4">The sequence shown here is derived from an EMBL/GenBank/DDBJ whole genome shotgun (WGS) entry which is preliminary data.</text>
</comment>
<reference evidence="5" key="3">
    <citation type="submission" date="2023-06" db="EMBL/GenBank/DDBJ databases">
        <authorList>
            <consortium name="PulseNet: The National Subtyping Network for Foodborne Disease Surveillance"/>
        </authorList>
    </citation>
    <scope>NUCLEOTIDE SEQUENCE</scope>
    <source>
        <strain evidence="5">PNUSAC035917</strain>
    </source>
</reference>
<protein>
    <submittedName>
        <fullName evidence="4">Glycosyltransferase family 9 protein</fullName>
    </submittedName>
</protein>
<keyword evidence="2 4" id="KW-0808">Transferase</keyword>
<name>A0A5Y7HKY5_CAMJU</name>
<dbReference type="PANTHER" id="PTHR30160">
    <property type="entry name" value="TETRAACYLDISACCHARIDE 4'-KINASE-RELATED"/>
    <property type="match status" value="1"/>
</dbReference>
<dbReference type="GO" id="GO:0008713">
    <property type="term" value="F:ADP-heptose-lipopolysaccharide heptosyltransferase activity"/>
    <property type="evidence" value="ECO:0007669"/>
    <property type="project" value="TreeGrafter"/>
</dbReference>
<organism evidence="4">
    <name type="scientific">Campylobacter jejuni</name>
    <dbReference type="NCBI Taxonomy" id="197"/>
    <lineage>
        <taxon>Bacteria</taxon>
        <taxon>Pseudomonadati</taxon>
        <taxon>Campylobacterota</taxon>
        <taxon>Epsilonproteobacteria</taxon>
        <taxon>Campylobacterales</taxon>
        <taxon>Campylobacteraceae</taxon>
        <taxon>Campylobacter</taxon>
    </lineage>
</organism>
<dbReference type="Pfam" id="PF01075">
    <property type="entry name" value="Glyco_transf_9"/>
    <property type="match status" value="1"/>
</dbReference>
<keyword evidence="1" id="KW-0328">Glycosyltransferase</keyword>
<dbReference type="EMBL" id="ABMIIH010000018">
    <property type="protein sequence ID" value="ELD5187679.1"/>
    <property type="molecule type" value="Genomic_DNA"/>
</dbReference>
<evidence type="ECO:0000313" key="4">
    <source>
        <dbReference type="EMBL" id="ECZ3434205.1"/>
    </source>
</evidence>
<evidence type="ECO:0000256" key="2">
    <source>
        <dbReference type="ARBA" id="ARBA00022679"/>
    </source>
</evidence>
<dbReference type="Proteomes" id="UP001183411">
    <property type="component" value="Unassembled WGS sequence"/>
</dbReference>
<dbReference type="Gene3D" id="3.40.50.2000">
    <property type="entry name" value="Glycogen Phosphorylase B"/>
    <property type="match status" value="1"/>
</dbReference>
<feature type="non-terminal residue" evidence="4">
    <location>
        <position position="1"/>
    </location>
</feature>
<dbReference type="EMBL" id="AAKGYV010000056">
    <property type="protein sequence ID" value="ECR6676767.1"/>
    <property type="molecule type" value="Genomic_DNA"/>
</dbReference>
<accession>A0A5Y7HKY5</accession>
<evidence type="ECO:0000313" key="3">
    <source>
        <dbReference type="EMBL" id="ECR6676767.1"/>
    </source>
</evidence>
<evidence type="ECO:0000313" key="5">
    <source>
        <dbReference type="EMBL" id="ELD5187679.1"/>
    </source>
</evidence>
<sequence length="353" mass="41662">EVIRLNNKNYSKCLALYFDAGIGDYLALQPLLKYIRDFYFDYKITFIGNNRFKDIVLTFDKDNIDEYIYNFKNDTYFSNFFKYCCYDILISPYYFRSVWLDNKIKQINAMEKIGNYGGLLVMTQRQRANISVYDKIIYTSENDEFEINRNIDFFQKLFGKKIEINDINLQLDVKHFDNIEFNFNNKYAILFPGATDKNRMWDISNFRGVAKHLYDQYKIISYIAGGNGDRHLANDIKQKCDFIYSICGRYSLKDLFYILNKSQIVICNDSGGYHMAQRVSKNIIVVSGGGAYTRFVEYPEIFTKDKLISTPIPNSAKNNPFKEYFFDKNLLNEISYNEICKIIDLKHSKGFFE</sequence>
<dbReference type="GO" id="GO:0005829">
    <property type="term" value="C:cytosol"/>
    <property type="evidence" value="ECO:0007669"/>
    <property type="project" value="TreeGrafter"/>
</dbReference>
<dbReference type="EMBL" id="AALEXD010000004">
    <property type="protein sequence ID" value="ECZ3434205.1"/>
    <property type="molecule type" value="Genomic_DNA"/>
</dbReference>